<dbReference type="EMBL" id="JMQN01000047">
    <property type="protein sequence ID" value="KEA62729.1"/>
    <property type="molecule type" value="Genomic_DNA"/>
</dbReference>
<accession>A0A081FW24</accession>
<dbReference type="STRING" id="1232683.ADIMK_3201"/>
<name>A0A081FW24_9GAMM</name>
<evidence type="ECO:0000313" key="2">
    <source>
        <dbReference type="Proteomes" id="UP000028252"/>
    </source>
</evidence>
<comment type="caution">
    <text evidence="1">The sequence shown here is derived from an EMBL/GenBank/DDBJ whole genome shotgun (WGS) entry which is preliminary data.</text>
</comment>
<protein>
    <submittedName>
        <fullName evidence="1">Uncharacterized protein</fullName>
    </submittedName>
</protein>
<keyword evidence="2" id="KW-1185">Reference proteome</keyword>
<sequence>MSISTDLDQHLRQSRFDLPLHWGARLDLSAVKVINFGSSCVDCLKQKESCYEPD</sequence>
<evidence type="ECO:0000313" key="1">
    <source>
        <dbReference type="EMBL" id="KEA62729.1"/>
    </source>
</evidence>
<dbReference type="AlphaFoldDB" id="A0A081FW24"/>
<organism evidence="1 2">
    <name type="scientific">Marinobacterium lacunae</name>
    <dbReference type="NCBI Taxonomy" id="1232683"/>
    <lineage>
        <taxon>Bacteria</taxon>
        <taxon>Pseudomonadati</taxon>
        <taxon>Pseudomonadota</taxon>
        <taxon>Gammaproteobacteria</taxon>
        <taxon>Oceanospirillales</taxon>
        <taxon>Oceanospirillaceae</taxon>
        <taxon>Marinobacterium</taxon>
    </lineage>
</organism>
<reference evidence="1 2" key="1">
    <citation type="submission" date="2014-04" db="EMBL/GenBank/DDBJ databases">
        <title>Marinobacterium kochiensis sp. nov., isolated from sediment sample collected from Kochi backwaters in Kerala, India.</title>
        <authorList>
            <person name="Singh A."/>
            <person name="Pinnaka A.K."/>
        </authorList>
    </citation>
    <scope>NUCLEOTIDE SEQUENCE [LARGE SCALE GENOMIC DNA]</scope>
    <source>
        <strain evidence="1 2">AK27</strain>
    </source>
</reference>
<dbReference type="PATRIC" id="fig|1232683.4.peg.3151"/>
<dbReference type="Proteomes" id="UP000028252">
    <property type="component" value="Unassembled WGS sequence"/>
</dbReference>
<proteinExistence type="predicted"/>
<gene>
    <name evidence="1" type="ORF">ADIMK_3201</name>
</gene>